<evidence type="ECO:0000259" key="3">
    <source>
        <dbReference type="PROSITE" id="PS50110"/>
    </source>
</evidence>
<feature type="modified residue" description="4-aspartylphosphate" evidence="2">
    <location>
        <position position="54"/>
    </location>
</feature>
<proteinExistence type="predicted"/>
<dbReference type="PANTHER" id="PTHR44591:SF24">
    <property type="entry name" value="PROTEIN-GLUTAMATE METHYLESTERASE_PROTEIN-GLUTAMINE GLUTAMINASE 1"/>
    <property type="match status" value="1"/>
</dbReference>
<reference evidence="4 5" key="1">
    <citation type="journal article" date="2018" name="Int. J. Syst. Evol. Microbiol.">
        <title>Parvibium lacunae gen. nov., sp. nov., a new member of the family Alcaligenaceae isolated from a freshwater pond.</title>
        <authorList>
            <person name="Chen W.M."/>
            <person name="Xie P.B."/>
            <person name="Hsu M.Y."/>
            <person name="Sheu S.Y."/>
        </authorList>
    </citation>
    <scope>NUCLEOTIDE SEQUENCE [LARGE SCALE GENOMIC DNA]</scope>
    <source>
        <strain evidence="4 5">KMB9</strain>
    </source>
</reference>
<dbReference type="SUPFAM" id="SSF52172">
    <property type="entry name" value="CheY-like"/>
    <property type="match status" value="1"/>
</dbReference>
<dbReference type="EMBL" id="QPGB01000001">
    <property type="protein sequence ID" value="RCS59664.1"/>
    <property type="molecule type" value="Genomic_DNA"/>
</dbReference>
<dbReference type="Pfam" id="PF00072">
    <property type="entry name" value="Response_reg"/>
    <property type="match status" value="1"/>
</dbReference>
<dbReference type="InterPro" id="IPR001789">
    <property type="entry name" value="Sig_transdc_resp-reg_receiver"/>
</dbReference>
<keyword evidence="5" id="KW-1185">Reference proteome</keyword>
<evidence type="ECO:0000256" key="1">
    <source>
        <dbReference type="ARBA" id="ARBA00022553"/>
    </source>
</evidence>
<comment type="caution">
    <text evidence="4">The sequence shown here is derived from an EMBL/GenBank/DDBJ whole genome shotgun (WGS) entry which is preliminary data.</text>
</comment>
<dbReference type="PROSITE" id="PS50110">
    <property type="entry name" value="RESPONSE_REGULATORY"/>
    <property type="match status" value="1"/>
</dbReference>
<dbReference type="Proteomes" id="UP000252357">
    <property type="component" value="Unassembled WGS sequence"/>
</dbReference>
<evidence type="ECO:0000313" key="5">
    <source>
        <dbReference type="Proteomes" id="UP000252357"/>
    </source>
</evidence>
<sequence length="122" mass="13515">MTTPITVVDDSAMARKMLIKALPSTWDVEITQAANGIEALDAYRAGKAEVMFLDLQMPEMDGYQALEQMRKEDLNTFVIVVSADIQPMAQERVLSLGAIAFLKKPVNPQEVEAVLKQYGVEL</sequence>
<dbReference type="SMART" id="SM00448">
    <property type="entry name" value="REC"/>
    <property type="match status" value="1"/>
</dbReference>
<dbReference type="CDD" id="cd17593">
    <property type="entry name" value="REC_CheC-like"/>
    <property type="match status" value="1"/>
</dbReference>
<evidence type="ECO:0000313" key="4">
    <source>
        <dbReference type="EMBL" id="RCS59664.1"/>
    </source>
</evidence>
<dbReference type="PANTHER" id="PTHR44591">
    <property type="entry name" value="STRESS RESPONSE REGULATOR PROTEIN 1"/>
    <property type="match status" value="1"/>
</dbReference>
<gene>
    <name evidence="4" type="ORF">DU000_02855</name>
</gene>
<dbReference type="InterPro" id="IPR011006">
    <property type="entry name" value="CheY-like_superfamily"/>
</dbReference>
<feature type="domain" description="Response regulatory" evidence="3">
    <location>
        <begin position="4"/>
        <end position="119"/>
    </location>
</feature>
<dbReference type="OrthoDB" id="9816469at2"/>
<name>A0A368L7S6_9BURK</name>
<evidence type="ECO:0000256" key="2">
    <source>
        <dbReference type="PROSITE-ProRule" id="PRU00169"/>
    </source>
</evidence>
<dbReference type="AlphaFoldDB" id="A0A368L7S6"/>
<organism evidence="4 5">
    <name type="scientific">Parvibium lacunae</name>
    <dbReference type="NCBI Taxonomy" id="1888893"/>
    <lineage>
        <taxon>Bacteria</taxon>
        <taxon>Pseudomonadati</taxon>
        <taxon>Pseudomonadota</taxon>
        <taxon>Betaproteobacteria</taxon>
        <taxon>Burkholderiales</taxon>
        <taxon>Alcaligenaceae</taxon>
        <taxon>Parvibium</taxon>
    </lineage>
</organism>
<dbReference type="Gene3D" id="3.40.50.2300">
    <property type="match status" value="1"/>
</dbReference>
<accession>A0A368L7S6</accession>
<dbReference type="GO" id="GO:0000160">
    <property type="term" value="P:phosphorelay signal transduction system"/>
    <property type="evidence" value="ECO:0007669"/>
    <property type="project" value="InterPro"/>
</dbReference>
<dbReference type="InterPro" id="IPR050595">
    <property type="entry name" value="Bact_response_regulator"/>
</dbReference>
<keyword evidence="1 2" id="KW-0597">Phosphoprotein</keyword>
<protein>
    <submittedName>
        <fullName evidence="4">Response regulator</fullName>
    </submittedName>
</protein>
<dbReference type="RefSeq" id="WP_114401812.1">
    <property type="nucleotide sequence ID" value="NZ_QPGB01000001.1"/>
</dbReference>